<dbReference type="PANTHER" id="PTHR32401">
    <property type="entry name" value="CONCANAVALIN A-LIKE LECTIN FAMILY PROTEIN"/>
    <property type="match status" value="1"/>
</dbReference>
<dbReference type="AlphaFoldDB" id="A0A0E0AZA4"/>
<dbReference type="Pfam" id="PF00139">
    <property type="entry name" value="Lectin_legB"/>
    <property type="match status" value="1"/>
</dbReference>
<reference evidence="5" key="2">
    <citation type="submission" date="2018-05" db="EMBL/GenBank/DDBJ databases">
        <title>OgluRS3 (Oryza glumaepatula Reference Sequence Version 3).</title>
        <authorList>
            <person name="Zhang J."/>
            <person name="Kudrna D."/>
            <person name="Lee S."/>
            <person name="Talag J."/>
            <person name="Welchert J."/>
            <person name="Wing R.A."/>
        </authorList>
    </citation>
    <scope>NUCLEOTIDE SEQUENCE [LARGE SCALE GENOMIC DNA]</scope>
</reference>
<dbReference type="EnsemblPlants" id="OGLUM09G00390.1">
    <property type="protein sequence ID" value="OGLUM09G00390.1"/>
    <property type="gene ID" value="OGLUM09G00390"/>
</dbReference>
<dbReference type="SUPFAM" id="SSF49899">
    <property type="entry name" value="Concanavalin A-like lectins/glucanases"/>
    <property type="match status" value="1"/>
</dbReference>
<reference evidence="5" key="1">
    <citation type="submission" date="2015-04" db="UniProtKB">
        <authorList>
            <consortium name="EnsemblPlants"/>
        </authorList>
    </citation>
    <scope>IDENTIFICATION</scope>
</reference>
<sequence>MAHLLLHPVLFSIIFFLLSPAGSPRGVAAADASPPFSFSFDFTTASTYRTDDLSFLNDVKQRPGMVDLTSCLSRCRGRMSYNHPTRNTRDVEVASFSTNFTFAIKAIDGGCQGEGMTFFLASYPSVMPGNSDGGDLAIIDGDTEIAVGQNRFVAVEFDTYNRSTYDPPGNHIGIDLSSVKHSMNTTILPFTLNGSMTANIIFDGTTRMLVASLWLHDHPSANNPFQVSFQLPDPVSSVLPAPEVAVGFSASTGVCKEDHQIMSWSFSSTLGPIPRGLLKLSDLNGTGGLLEMQIVLFSYPY</sequence>
<evidence type="ECO:0000313" key="5">
    <source>
        <dbReference type="EnsemblPlants" id="OGLUM09G00390.1"/>
    </source>
</evidence>
<accession>A0A0E0AZA4</accession>
<name>A0A0E0AZA4_9ORYZ</name>
<dbReference type="PROSITE" id="PS00307">
    <property type="entry name" value="LECTIN_LEGUME_BETA"/>
    <property type="match status" value="1"/>
</dbReference>
<dbReference type="PANTHER" id="PTHR32401:SF49">
    <property type="entry name" value="OS10G0129200 PROTEIN"/>
    <property type="match status" value="1"/>
</dbReference>
<evidence type="ECO:0000256" key="2">
    <source>
        <dbReference type="ARBA" id="ARBA00022734"/>
    </source>
</evidence>
<evidence type="ECO:0000259" key="4">
    <source>
        <dbReference type="Pfam" id="PF00139"/>
    </source>
</evidence>
<protein>
    <recommendedName>
        <fullName evidence="4">Legume lectin domain-containing protein</fullName>
    </recommendedName>
</protein>
<keyword evidence="2" id="KW-0430">Lectin</keyword>
<proteinExistence type="inferred from homology"/>
<dbReference type="HOGENOM" id="CLU_000288_62_2_1"/>
<dbReference type="eggNOG" id="ENOG502QTX3">
    <property type="taxonomic scope" value="Eukaryota"/>
</dbReference>
<evidence type="ECO:0000256" key="1">
    <source>
        <dbReference type="ARBA" id="ARBA00007606"/>
    </source>
</evidence>
<dbReference type="InterPro" id="IPR013320">
    <property type="entry name" value="ConA-like_dom_sf"/>
</dbReference>
<evidence type="ECO:0000313" key="6">
    <source>
        <dbReference type="Proteomes" id="UP000026961"/>
    </source>
</evidence>
<dbReference type="GO" id="GO:0030246">
    <property type="term" value="F:carbohydrate binding"/>
    <property type="evidence" value="ECO:0007669"/>
    <property type="project" value="UniProtKB-KW"/>
</dbReference>
<feature type="chain" id="PRO_5002354474" description="Legume lectin domain-containing protein" evidence="3">
    <location>
        <begin position="30"/>
        <end position="301"/>
    </location>
</feature>
<dbReference type="CDD" id="cd06899">
    <property type="entry name" value="lectin_legume_LecRK_Arcelin_ConA"/>
    <property type="match status" value="1"/>
</dbReference>
<keyword evidence="6" id="KW-1185">Reference proteome</keyword>
<dbReference type="Gramene" id="OGLUM09G00390.1">
    <property type="protein sequence ID" value="OGLUM09G00390.1"/>
    <property type="gene ID" value="OGLUM09G00390"/>
</dbReference>
<feature type="signal peptide" evidence="3">
    <location>
        <begin position="1"/>
        <end position="29"/>
    </location>
</feature>
<evidence type="ECO:0000256" key="3">
    <source>
        <dbReference type="SAM" id="SignalP"/>
    </source>
</evidence>
<feature type="domain" description="Legume lectin" evidence="4">
    <location>
        <begin position="39"/>
        <end position="272"/>
    </location>
</feature>
<keyword evidence="3" id="KW-0732">Signal</keyword>
<dbReference type="InterPro" id="IPR001220">
    <property type="entry name" value="Legume_lectin_dom"/>
</dbReference>
<dbReference type="STRING" id="40148.A0A0E0AZA4"/>
<dbReference type="InterPro" id="IPR050258">
    <property type="entry name" value="Leguminous_Lectin"/>
</dbReference>
<dbReference type="Gene3D" id="2.60.120.200">
    <property type="match status" value="1"/>
</dbReference>
<comment type="similarity">
    <text evidence="1">Belongs to the leguminous lectin family.</text>
</comment>
<organism evidence="5">
    <name type="scientific">Oryza glumipatula</name>
    <dbReference type="NCBI Taxonomy" id="40148"/>
    <lineage>
        <taxon>Eukaryota</taxon>
        <taxon>Viridiplantae</taxon>
        <taxon>Streptophyta</taxon>
        <taxon>Embryophyta</taxon>
        <taxon>Tracheophyta</taxon>
        <taxon>Spermatophyta</taxon>
        <taxon>Magnoliopsida</taxon>
        <taxon>Liliopsida</taxon>
        <taxon>Poales</taxon>
        <taxon>Poaceae</taxon>
        <taxon>BOP clade</taxon>
        <taxon>Oryzoideae</taxon>
        <taxon>Oryzeae</taxon>
        <taxon>Oryzinae</taxon>
        <taxon>Oryza</taxon>
    </lineage>
</organism>
<dbReference type="Proteomes" id="UP000026961">
    <property type="component" value="Chromosome 9"/>
</dbReference>
<dbReference type="InterPro" id="IPR019825">
    <property type="entry name" value="Lectin_legB_Mn/Ca_BS"/>
</dbReference>